<evidence type="ECO:0000313" key="1">
    <source>
        <dbReference type="EMBL" id="GGY14705.1"/>
    </source>
</evidence>
<dbReference type="Proteomes" id="UP000619244">
    <property type="component" value="Unassembled WGS sequence"/>
</dbReference>
<evidence type="ECO:0000313" key="2">
    <source>
        <dbReference type="Proteomes" id="UP000619244"/>
    </source>
</evidence>
<comment type="caution">
    <text evidence="1">The sequence shown here is derived from an EMBL/GenBank/DDBJ whole genome shotgun (WGS) entry which is preliminary data.</text>
</comment>
<protein>
    <submittedName>
        <fullName evidence="1">Uncharacterized protein</fullName>
    </submittedName>
</protein>
<proteinExistence type="predicted"/>
<keyword evidence="2" id="KW-1185">Reference proteome</keyword>
<reference evidence="1" key="2">
    <citation type="submission" date="2020-09" db="EMBL/GenBank/DDBJ databases">
        <authorList>
            <person name="Sun Q."/>
            <person name="Ohkuma M."/>
        </authorList>
    </citation>
    <scope>NUCLEOTIDE SEQUENCE</scope>
    <source>
        <strain evidence="1">JCM 4790</strain>
    </source>
</reference>
<organism evidence="1 2">
    <name type="scientific">Streptomyces minutiscleroticus</name>
    <dbReference type="NCBI Taxonomy" id="68238"/>
    <lineage>
        <taxon>Bacteria</taxon>
        <taxon>Bacillati</taxon>
        <taxon>Actinomycetota</taxon>
        <taxon>Actinomycetes</taxon>
        <taxon>Kitasatosporales</taxon>
        <taxon>Streptomycetaceae</taxon>
        <taxon>Streptomyces</taxon>
    </lineage>
</organism>
<dbReference type="AlphaFoldDB" id="A0A918U977"/>
<accession>A0A918U977</accession>
<sequence length="59" mass="6458">MSAGSLPGGGTTGTMIHVTFVLSLRWGRSARLVFCMIFVWELRVSAKQVASGSVCRWVR</sequence>
<dbReference type="EMBL" id="BMVU01000097">
    <property type="protein sequence ID" value="GGY14705.1"/>
    <property type="molecule type" value="Genomic_DNA"/>
</dbReference>
<reference evidence="1" key="1">
    <citation type="journal article" date="2014" name="Int. J. Syst. Evol. Microbiol.">
        <title>Complete genome sequence of Corynebacterium casei LMG S-19264T (=DSM 44701T), isolated from a smear-ripened cheese.</title>
        <authorList>
            <consortium name="US DOE Joint Genome Institute (JGI-PGF)"/>
            <person name="Walter F."/>
            <person name="Albersmeier A."/>
            <person name="Kalinowski J."/>
            <person name="Ruckert C."/>
        </authorList>
    </citation>
    <scope>NUCLEOTIDE SEQUENCE</scope>
    <source>
        <strain evidence="1">JCM 4790</strain>
    </source>
</reference>
<gene>
    <name evidence="1" type="ORF">GCM10010358_78430</name>
</gene>
<name>A0A918U977_9ACTN</name>